<feature type="region of interest" description="Disordered" evidence="1">
    <location>
        <begin position="60"/>
        <end position="91"/>
    </location>
</feature>
<keyword evidence="3" id="KW-1185">Reference proteome</keyword>
<dbReference type="AlphaFoldDB" id="A0A7X2GYP3"/>
<sequence>MRYLAMILALTALAGCTWETYQKADGSTALRQKYEKGTRVYYQDGSYSRNMNYNQYRPEQRAVKPEMQQHQDVHGTKWGSQTGEADSAAAE</sequence>
<organism evidence="2 3">
    <name type="scientific">Neisseria brasiliensis</name>
    <dbReference type="NCBI Taxonomy" id="2666100"/>
    <lineage>
        <taxon>Bacteria</taxon>
        <taxon>Pseudomonadati</taxon>
        <taxon>Pseudomonadota</taxon>
        <taxon>Betaproteobacteria</taxon>
        <taxon>Neisseriales</taxon>
        <taxon>Neisseriaceae</taxon>
        <taxon>Neisseria</taxon>
    </lineage>
</organism>
<evidence type="ECO:0000313" key="3">
    <source>
        <dbReference type="Proteomes" id="UP000486297"/>
    </source>
</evidence>
<proteinExistence type="predicted"/>
<reference evidence="2" key="1">
    <citation type="journal article" name="Emerg. Infect. Dis.">
        <title>Two cases of a newly characterized neisseria species.</title>
        <authorList>
            <person name="Mustapha M."/>
            <person name="Lemos A.P.S."/>
            <person name="Harrison L.H."/>
            <person name="Vantyne D."/>
            <person name="Sacchi C.T."/>
        </authorList>
    </citation>
    <scope>NUCLEOTIDE SEQUENCE</scope>
    <source>
        <strain evidence="2">N.95.16</strain>
    </source>
</reference>
<gene>
    <name evidence="2" type="ORF">GJU80_06470</name>
</gene>
<evidence type="ECO:0000256" key="1">
    <source>
        <dbReference type="SAM" id="MobiDB-lite"/>
    </source>
</evidence>
<dbReference type="PROSITE" id="PS51257">
    <property type="entry name" value="PROKAR_LIPOPROTEIN"/>
    <property type="match status" value="1"/>
</dbReference>
<name>A0A7X2GYP3_9NEIS</name>
<feature type="compositionally biased region" description="Basic and acidic residues" evidence="1">
    <location>
        <begin position="60"/>
        <end position="75"/>
    </location>
</feature>
<dbReference type="EMBL" id="WJXO01000001">
    <property type="protein sequence ID" value="MRN38139.1"/>
    <property type="molecule type" value="Genomic_DNA"/>
</dbReference>
<evidence type="ECO:0000313" key="2">
    <source>
        <dbReference type="EMBL" id="MRN38139.1"/>
    </source>
</evidence>
<comment type="caution">
    <text evidence="2">The sequence shown here is derived from an EMBL/GenBank/DDBJ whole genome shotgun (WGS) entry which is preliminary data.</text>
</comment>
<dbReference type="RefSeq" id="WP_095502716.1">
    <property type="nucleotide sequence ID" value="NZ_WJXO01000001.1"/>
</dbReference>
<dbReference type="Proteomes" id="UP000486297">
    <property type="component" value="Unassembled WGS sequence"/>
</dbReference>
<accession>A0A7X2GYP3</accession>
<protein>
    <submittedName>
        <fullName evidence="2">Spore cortex protein</fullName>
    </submittedName>
</protein>